<dbReference type="InParanoid" id="A0A2K3DDS8"/>
<feature type="signal peptide" evidence="1">
    <location>
        <begin position="1"/>
        <end position="20"/>
    </location>
</feature>
<organism evidence="2 3">
    <name type="scientific">Chlamydomonas reinhardtii</name>
    <name type="common">Chlamydomonas smithii</name>
    <dbReference type="NCBI Taxonomy" id="3055"/>
    <lineage>
        <taxon>Eukaryota</taxon>
        <taxon>Viridiplantae</taxon>
        <taxon>Chlorophyta</taxon>
        <taxon>core chlorophytes</taxon>
        <taxon>Chlorophyceae</taxon>
        <taxon>CS clade</taxon>
        <taxon>Chlamydomonadales</taxon>
        <taxon>Chlamydomonadaceae</taxon>
        <taxon>Chlamydomonas</taxon>
    </lineage>
</organism>
<keyword evidence="3" id="KW-1185">Reference proteome</keyword>
<evidence type="ECO:0000313" key="2">
    <source>
        <dbReference type="EMBL" id="PNW78685.1"/>
    </source>
</evidence>
<protein>
    <submittedName>
        <fullName evidence="2">Uncharacterized protein</fullName>
    </submittedName>
</protein>
<dbReference type="EMBL" id="CM008970">
    <property type="protein sequence ID" value="PNW78685.1"/>
    <property type="molecule type" value="Genomic_DNA"/>
</dbReference>
<feature type="chain" id="PRO_5014401097" evidence="1">
    <location>
        <begin position="21"/>
        <end position="433"/>
    </location>
</feature>
<dbReference type="PROSITE" id="PS51257">
    <property type="entry name" value="PROKAR_LIPOPROTEIN"/>
    <property type="match status" value="1"/>
</dbReference>
<evidence type="ECO:0000313" key="3">
    <source>
        <dbReference type="Proteomes" id="UP000006906"/>
    </source>
</evidence>
<dbReference type="OrthoDB" id="529589at2759"/>
<gene>
    <name evidence="2" type="ORF">CHLRE_09g386850v5</name>
</gene>
<proteinExistence type="predicted"/>
<name>A0A2K3DDS8_CHLRE</name>
<keyword evidence="1" id="KW-0732">Signal</keyword>
<dbReference type="KEGG" id="cre:CHLRE_09g386850v5"/>
<dbReference type="Proteomes" id="UP000006906">
    <property type="component" value="Chromosome 9"/>
</dbReference>
<dbReference type="AlphaFoldDB" id="A0A2K3DDS8"/>
<dbReference type="RefSeq" id="XP_042921062.1">
    <property type="nucleotide sequence ID" value="XM_043065419.1"/>
</dbReference>
<accession>A0A2K3DDS8</accession>
<reference evidence="2 3" key="1">
    <citation type="journal article" date="2007" name="Science">
        <title>The Chlamydomonas genome reveals the evolution of key animal and plant functions.</title>
        <authorList>
            <person name="Merchant S.S."/>
            <person name="Prochnik S.E."/>
            <person name="Vallon O."/>
            <person name="Harris E.H."/>
            <person name="Karpowicz S.J."/>
            <person name="Witman G.B."/>
            <person name="Terry A."/>
            <person name="Salamov A."/>
            <person name="Fritz-Laylin L.K."/>
            <person name="Marechal-Drouard L."/>
            <person name="Marshall W.F."/>
            <person name="Qu L.H."/>
            <person name="Nelson D.R."/>
            <person name="Sanderfoot A.A."/>
            <person name="Spalding M.H."/>
            <person name="Kapitonov V.V."/>
            <person name="Ren Q."/>
            <person name="Ferris P."/>
            <person name="Lindquist E."/>
            <person name="Shapiro H."/>
            <person name="Lucas S.M."/>
            <person name="Grimwood J."/>
            <person name="Schmutz J."/>
            <person name="Cardol P."/>
            <person name="Cerutti H."/>
            <person name="Chanfreau G."/>
            <person name="Chen C.L."/>
            <person name="Cognat V."/>
            <person name="Croft M.T."/>
            <person name="Dent R."/>
            <person name="Dutcher S."/>
            <person name="Fernandez E."/>
            <person name="Fukuzawa H."/>
            <person name="Gonzalez-Ballester D."/>
            <person name="Gonzalez-Halphen D."/>
            <person name="Hallmann A."/>
            <person name="Hanikenne M."/>
            <person name="Hippler M."/>
            <person name="Inwood W."/>
            <person name="Jabbari K."/>
            <person name="Kalanon M."/>
            <person name="Kuras R."/>
            <person name="Lefebvre P.A."/>
            <person name="Lemaire S.D."/>
            <person name="Lobanov A.V."/>
            <person name="Lohr M."/>
            <person name="Manuell A."/>
            <person name="Meier I."/>
            <person name="Mets L."/>
            <person name="Mittag M."/>
            <person name="Mittelmeier T."/>
            <person name="Moroney J.V."/>
            <person name="Moseley J."/>
            <person name="Napoli C."/>
            <person name="Nedelcu A.M."/>
            <person name="Niyogi K."/>
            <person name="Novoselov S.V."/>
            <person name="Paulsen I.T."/>
            <person name="Pazour G."/>
            <person name="Purton S."/>
            <person name="Ral J.P."/>
            <person name="Riano-Pachon D.M."/>
            <person name="Riekhof W."/>
            <person name="Rymarquis L."/>
            <person name="Schroda M."/>
            <person name="Stern D."/>
            <person name="Umen J."/>
            <person name="Willows R."/>
            <person name="Wilson N."/>
            <person name="Zimmer S.L."/>
            <person name="Allmer J."/>
            <person name="Balk J."/>
            <person name="Bisova K."/>
            <person name="Chen C.J."/>
            <person name="Elias M."/>
            <person name="Gendler K."/>
            <person name="Hauser C."/>
            <person name="Lamb M.R."/>
            <person name="Ledford H."/>
            <person name="Long J.C."/>
            <person name="Minagawa J."/>
            <person name="Page M.D."/>
            <person name="Pan J."/>
            <person name="Pootakham W."/>
            <person name="Roje S."/>
            <person name="Rose A."/>
            <person name="Stahlberg E."/>
            <person name="Terauchi A.M."/>
            <person name="Yang P."/>
            <person name="Ball S."/>
            <person name="Bowler C."/>
            <person name="Dieckmann C.L."/>
            <person name="Gladyshev V.N."/>
            <person name="Green P."/>
            <person name="Jorgensen R."/>
            <person name="Mayfield S."/>
            <person name="Mueller-Roeber B."/>
            <person name="Rajamani S."/>
            <person name="Sayre R.T."/>
            <person name="Brokstein P."/>
            <person name="Dubchak I."/>
            <person name="Goodstein D."/>
            <person name="Hornick L."/>
            <person name="Huang Y.W."/>
            <person name="Jhaveri J."/>
            <person name="Luo Y."/>
            <person name="Martinez D."/>
            <person name="Ngau W.C."/>
            <person name="Otillar B."/>
            <person name="Poliakov A."/>
            <person name="Porter A."/>
            <person name="Szajkowski L."/>
            <person name="Werner G."/>
            <person name="Zhou K."/>
            <person name="Grigoriev I.V."/>
            <person name="Rokhsar D.S."/>
            <person name="Grossman A.R."/>
        </authorList>
    </citation>
    <scope>NUCLEOTIDE SEQUENCE [LARGE SCALE GENOMIC DNA]</scope>
    <source>
        <strain evidence="3">CC-503</strain>
    </source>
</reference>
<dbReference type="ExpressionAtlas" id="A0A2K3DDS8">
    <property type="expression patterns" value="baseline"/>
</dbReference>
<dbReference type="GeneID" id="5720213"/>
<evidence type="ECO:0000256" key="1">
    <source>
        <dbReference type="SAM" id="SignalP"/>
    </source>
</evidence>
<dbReference type="Gramene" id="PNW78685">
    <property type="protein sequence ID" value="PNW78685"/>
    <property type="gene ID" value="CHLRE_09g386850v5"/>
</dbReference>
<sequence length="433" mass="46160">MKRVSLVFLGLLLLSACAAGGSGRTLGRRLGNSGPQLEHRRQRSLRWQGDLLGNFDQDPADERPEDEASKAAAAAARPLMTKAKVKELQDHAHFFGAAEALTRWTESTFALSALAHAALTKQPEGVGSACVHDGKRCLLNPGVVSGAGFPAPQLPAEKIIHRFAREASVCRASTDRAACHLDSNCDWDDRTGACFLAHDPHSDFTTVISMCRDMIYTPAAKACWRRRPDAGAWRPCGETGCKLFPKGSEVGPGSATAEDRCLPDAPAKMQQKDLYNMLKRLYGEAYGVDDPPVTLAVTLANGTEVITTAPAAGATGFGAAALQEGHEFAREGFGSCDTAALHHGFATSCRWRRKSHSEAQEACEKDNRCHWLQQGGVRGHHCVLARTTVVQLLLGNSSFTRAAVQAEAACTAAAGSRDACLAVKLDLRAGGSS</sequence>